<dbReference type="Pfam" id="PF02958">
    <property type="entry name" value="EcKL"/>
    <property type="match status" value="1"/>
</dbReference>
<dbReference type="InterPro" id="IPR011009">
    <property type="entry name" value="Kinase-like_dom_sf"/>
</dbReference>
<protein>
    <recommendedName>
        <fullName evidence="1">CHK kinase-like domain-containing protein</fullName>
    </recommendedName>
</protein>
<evidence type="ECO:0000259" key="1">
    <source>
        <dbReference type="SMART" id="SM00587"/>
    </source>
</evidence>
<accession>A0A9P0HT74</accession>
<dbReference type="InterPro" id="IPR015897">
    <property type="entry name" value="CHK_kinase-like"/>
</dbReference>
<dbReference type="Gene3D" id="3.90.1200.10">
    <property type="match status" value="1"/>
</dbReference>
<dbReference type="AlphaFoldDB" id="A0A9P0HT74"/>
<reference evidence="2" key="1">
    <citation type="submission" date="2022-02" db="EMBL/GenBank/DDBJ databases">
        <authorList>
            <person name="King R."/>
        </authorList>
    </citation>
    <scope>NUCLEOTIDE SEQUENCE</scope>
</reference>
<dbReference type="EMBL" id="LR824532">
    <property type="protein sequence ID" value="CAH1634838.1"/>
    <property type="molecule type" value="Genomic_DNA"/>
</dbReference>
<dbReference type="SMART" id="SM00587">
    <property type="entry name" value="CHK"/>
    <property type="match status" value="1"/>
</dbReference>
<sequence length="359" mass="41159">MAQYKFEGDISNLNEHHVAFITKIISEQDIQVKKVTFHSVGEAGDNYVANVKRINIEGANRSMKMIVKIAPTNEVVRKSMHIEAAFNREQVMYIEVLPKLVSLQKAAGVPEEDRLRYATCYGSLDEAPNEVILLEDLSESDFVMLDKHTSLTDECVKSILKNFANLHSLSYALKKKEPDTYDHFKSTLRSLWPLIAETPEFVLNIEHIEGAVLSVLDDEIYKSVVRNKMLDMFKSMVKVTKGDAGKHGVIIQADAWTNNIMFKYVGDTLVQSIMIDYQLSYLQNPAMDVLYMIFNCTDHEMRSKNFYDWIDYYHLELDENLSNFGLKANLVYPRDQLDADLKRFAKPILVAQSDGQQKH</sequence>
<organism evidence="2 3">
    <name type="scientific">Spodoptera littoralis</name>
    <name type="common">Egyptian cotton leafworm</name>
    <dbReference type="NCBI Taxonomy" id="7109"/>
    <lineage>
        <taxon>Eukaryota</taxon>
        <taxon>Metazoa</taxon>
        <taxon>Ecdysozoa</taxon>
        <taxon>Arthropoda</taxon>
        <taxon>Hexapoda</taxon>
        <taxon>Insecta</taxon>
        <taxon>Pterygota</taxon>
        <taxon>Neoptera</taxon>
        <taxon>Endopterygota</taxon>
        <taxon>Lepidoptera</taxon>
        <taxon>Glossata</taxon>
        <taxon>Ditrysia</taxon>
        <taxon>Noctuoidea</taxon>
        <taxon>Noctuidae</taxon>
        <taxon>Amphipyrinae</taxon>
        <taxon>Spodoptera</taxon>
    </lineage>
</organism>
<dbReference type="PANTHER" id="PTHR11012">
    <property type="entry name" value="PROTEIN KINASE-LIKE DOMAIN-CONTAINING"/>
    <property type="match status" value="1"/>
</dbReference>
<dbReference type="PANTHER" id="PTHR11012:SF30">
    <property type="entry name" value="PROTEIN KINASE-LIKE DOMAIN-CONTAINING"/>
    <property type="match status" value="1"/>
</dbReference>
<evidence type="ECO:0000313" key="2">
    <source>
        <dbReference type="EMBL" id="CAH1634838.1"/>
    </source>
</evidence>
<name>A0A9P0HT74_SPOLI</name>
<dbReference type="SUPFAM" id="SSF56112">
    <property type="entry name" value="Protein kinase-like (PK-like)"/>
    <property type="match status" value="1"/>
</dbReference>
<proteinExistence type="predicted"/>
<dbReference type="InterPro" id="IPR004119">
    <property type="entry name" value="EcKL"/>
</dbReference>
<keyword evidence="3" id="KW-1185">Reference proteome</keyword>
<gene>
    <name evidence="2" type="ORF">SPLIT_LOCUS200</name>
</gene>
<evidence type="ECO:0000313" key="3">
    <source>
        <dbReference type="Proteomes" id="UP001153321"/>
    </source>
</evidence>
<feature type="domain" description="CHK kinase-like" evidence="1">
    <location>
        <begin position="132"/>
        <end position="323"/>
    </location>
</feature>
<dbReference type="Proteomes" id="UP001153321">
    <property type="component" value="Chromosome 1"/>
</dbReference>